<name>D2B710_STRRD</name>
<evidence type="ECO:0000313" key="3">
    <source>
        <dbReference type="Proteomes" id="UP000002029"/>
    </source>
</evidence>
<dbReference type="KEGG" id="sro:Sros_4942"/>
<dbReference type="EMBL" id="CP001814">
    <property type="protein sequence ID" value="ACZ87748.1"/>
    <property type="molecule type" value="Genomic_DNA"/>
</dbReference>
<dbReference type="PROSITE" id="PS51318">
    <property type="entry name" value="TAT"/>
    <property type="match status" value="1"/>
</dbReference>
<feature type="chain" id="PRO_5003028222" description="Ig-like domain-containing protein" evidence="1">
    <location>
        <begin position="26"/>
        <end position="116"/>
    </location>
</feature>
<sequence>MITRRRIGAIALAVALATVTGSAVAAPVSATSASALGCQSTYATLNTYGGPLSWNCHGSHTIAPSISASFSAGGWSGAVYSIEYAPRYFCDGDSFGLGDRKVYEVYLNETKPARCK</sequence>
<dbReference type="AlphaFoldDB" id="D2B710"/>
<dbReference type="HOGENOM" id="CLU_2095548_0_0_11"/>
<evidence type="ECO:0000256" key="1">
    <source>
        <dbReference type="SAM" id="SignalP"/>
    </source>
</evidence>
<dbReference type="RefSeq" id="WP_012891486.1">
    <property type="nucleotide sequence ID" value="NC_013595.1"/>
</dbReference>
<proteinExistence type="predicted"/>
<evidence type="ECO:0008006" key="4">
    <source>
        <dbReference type="Google" id="ProtNLM"/>
    </source>
</evidence>
<dbReference type="InterPro" id="IPR006311">
    <property type="entry name" value="TAT_signal"/>
</dbReference>
<organism evidence="2 3">
    <name type="scientific">Streptosporangium roseum (strain ATCC 12428 / DSM 43021 / JCM 3005 / KCTC 9067 / NCIMB 10171 / NRRL 2505 / NI 9100)</name>
    <dbReference type="NCBI Taxonomy" id="479432"/>
    <lineage>
        <taxon>Bacteria</taxon>
        <taxon>Bacillati</taxon>
        <taxon>Actinomycetota</taxon>
        <taxon>Actinomycetes</taxon>
        <taxon>Streptosporangiales</taxon>
        <taxon>Streptosporangiaceae</taxon>
        <taxon>Streptosporangium</taxon>
    </lineage>
</organism>
<keyword evidence="3" id="KW-1185">Reference proteome</keyword>
<evidence type="ECO:0000313" key="2">
    <source>
        <dbReference type="EMBL" id="ACZ87748.1"/>
    </source>
</evidence>
<gene>
    <name evidence="2" type="ordered locus">Sros_4942</name>
</gene>
<feature type="signal peptide" evidence="1">
    <location>
        <begin position="1"/>
        <end position="25"/>
    </location>
</feature>
<dbReference type="Proteomes" id="UP000002029">
    <property type="component" value="Chromosome"/>
</dbReference>
<protein>
    <recommendedName>
        <fullName evidence="4">Ig-like domain-containing protein</fullName>
    </recommendedName>
</protein>
<keyword evidence="1" id="KW-0732">Signal</keyword>
<reference evidence="2 3" key="1">
    <citation type="journal article" date="2010" name="Stand. Genomic Sci.">
        <title>Complete genome sequence of Streptosporangium roseum type strain (NI 9100).</title>
        <authorList>
            <person name="Nolan M."/>
            <person name="Sikorski J."/>
            <person name="Jando M."/>
            <person name="Lucas S."/>
            <person name="Lapidus A."/>
            <person name="Glavina Del Rio T."/>
            <person name="Chen F."/>
            <person name="Tice H."/>
            <person name="Pitluck S."/>
            <person name="Cheng J.F."/>
            <person name="Chertkov O."/>
            <person name="Sims D."/>
            <person name="Meincke L."/>
            <person name="Brettin T."/>
            <person name="Han C."/>
            <person name="Detter J.C."/>
            <person name="Bruce D."/>
            <person name="Goodwin L."/>
            <person name="Land M."/>
            <person name="Hauser L."/>
            <person name="Chang Y.J."/>
            <person name="Jeffries C.D."/>
            <person name="Ivanova N."/>
            <person name="Mavromatis K."/>
            <person name="Mikhailova N."/>
            <person name="Chen A."/>
            <person name="Palaniappan K."/>
            <person name="Chain P."/>
            <person name="Rohde M."/>
            <person name="Goker M."/>
            <person name="Bristow J."/>
            <person name="Eisen J.A."/>
            <person name="Markowitz V."/>
            <person name="Hugenholtz P."/>
            <person name="Kyrpides N.C."/>
            <person name="Klenk H.P."/>
        </authorList>
    </citation>
    <scope>NUCLEOTIDE SEQUENCE [LARGE SCALE GENOMIC DNA]</scope>
    <source>
        <strain evidence="3">ATCC 12428 / DSM 43021 / JCM 3005 / NI 9100</strain>
    </source>
</reference>
<accession>D2B710</accession>